<dbReference type="GO" id="GO:0009791">
    <property type="term" value="P:post-embryonic development"/>
    <property type="evidence" value="ECO:0007669"/>
    <property type="project" value="UniProtKB-ARBA"/>
</dbReference>
<evidence type="ECO:0000313" key="14">
    <source>
        <dbReference type="Proteomes" id="UP001140206"/>
    </source>
</evidence>
<accession>A0AAV8BQ22</accession>
<dbReference type="Pfam" id="PF14372">
    <property type="entry name" value="hAT-like_RNase-H"/>
    <property type="match status" value="1"/>
</dbReference>
<evidence type="ECO:0000256" key="5">
    <source>
        <dbReference type="ARBA" id="ARBA00022833"/>
    </source>
</evidence>
<evidence type="ECO:0000313" key="13">
    <source>
        <dbReference type="EMBL" id="KAJ4745280.1"/>
    </source>
</evidence>
<dbReference type="PROSITE" id="PS50808">
    <property type="entry name" value="ZF_BED"/>
    <property type="match status" value="1"/>
</dbReference>
<proteinExistence type="predicted"/>
<dbReference type="EMBL" id="JAMFTS010000005">
    <property type="protein sequence ID" value="KAJ4745280.1"/>
    <property type="molecule type" value="Genomic_DNA"/>
</dbReference>
<keyword evidence="3" id="KW-0479">Metal-binding</keyword>
<evidence type="ECO:0000256" key="7">
    <source>
        <dbReference type="ARBA" id="ARBA00023125"/>
    </source>
</evidence>
<keyword evidence="7" id="KW-0238">DNA-binding</keyword>
<dbReference type="GO" id="GO:0003677">
    <property type="term" value="F:DNA binding"/>
    <property type="evidence" value="ECO:0007669"/>
    <property type="project" value="UniProtKB-KW"/>
</dbReference>
<evidence type="ECO:0000256" key="8">
    <source>
        <dbReference type="ARBA" id="ARBA00023163"/>
    </source>
</evidence>
<dbReference type="Pfam" id="PF02892">
    <property type="entry name" value="zf-BED"/>
    <property type="match status" value="1"/>
</dbReference>
<comment type="caution">
    <text evidence="13">The sequence shown here is derived from an EMBL/GenBank/DDBJ whole genome shotgun (WGS) entry which is preliminary data.</text>
</comment>
<protein>
    <submittedName>
        <fullName evidence="13">Zinc finger BED domain-containing protein DAYSLEEPER</fullName>
    </submittedName>
</protein>
<dbReference type="SMART" id="SM00614">
    <property type="entry name" value="ZnF_BED"/>
    <property type="match status" value="1"/>
</dbReference>
<dbReference type="InterPro" id="IPR008906">
    <property type="entry name" value="HATC_C_dom"/>
</dbReference>
<keyword evidence="8" id="KW-0804">Transcription</keyword>
<keyword evidence="9" id="KW-0539">Nucleus</keyword>
<dbReference type="InterPro" id="IPR052035">
    <property type="entry name" value="ZnF_BED_domain_contain"/>
</dbReference>
<sequence length="562" mass="63981">MGPGLNFETPEEIQRIEIDAAAAEPQPQNVEQTRTTKRKKVKENLKAAVWAHFKRGETQENGSYTATCLYCGHIYPMGNQRGTGNMKHHIKRGCKKVPASKRQKPDALQKLLQAGKDAGKLDCKFSLTSDLWSSKGRDRGFMALTCHFIDDNWVLRKRILSFTALPIPHSGKHICHAIYTKLVDWNLDKRIFSLVLDNSSANDVCVRELLSTPIKSVLPANGALFHLRCGCHILNLIVQEGLSVLSDEITKIRETMKYLRHSQQRMEKFKLAASQVNAPNKKPAWDVETRWNSTYLMLELALQLKEAINRYALYDNNFGSCPNDVDWEHVEAVACHLKVFYDVTNKLSGTKYPTLNIFFPEYCEVYLTLIKMSKSDYPFVVNMSKEMYKKWDKYWKIGNVLLAVACVLDPRCKLAVVEYYFKMMLPEECNRFMENLKACLHQLFKEYSDAHFKGNQNQATNSSTEMRSNISSSSSVISDTRAGLQNFLSDKRTTDPTKSELEEYLSDALDGTSLDAEFDILAWWKLKSPKYPILAKLTRDILAVPISTVASESTFSTAGRTL</sequence>
<keyword evidence="5" id="KW-0862">Zinc</keyword>
<comment type="subunit">
    <text evidence="2">Homodimer.</text>
</comment>
<dbReference type="GO" id="GO:0008270">
    <property type="term" value="F:zinc ion binding"/>
    <property type="evidence" value="ECO:0007669"/>
    <property type="project" value="UniProtKB-KW"/>
</dbReference>
<comment type="subcellular location">
    <subcellularLocation>
        <location evidence="1">Nucleus</location>
    </subcellularLocation>
</comment>
<dbReference type="Pfam" id="PF05699">
    <property type="entry name" value="Dimer_Tnp_hAT"/>
    <property type="match status" value="1"/>
</dbReference>
<keyword evidence="4 10" id="KW-0863">Zinc-finger</keyword>
<organism evidence="13 14">
    <name type="scientific">Rhynchospora pubera</name>
    <dbReference type="NCBI Taxonomy" id="906938"/>
    <lineage>
        <taxon>Eukaryota</taxon>
        <taxon>Viridiplantae</taxon>
        <taxon>Streptophyta</taxon>
        <taxon>Embryophyta</taxon>
        <taxon>Tracheophyta</taxon>
        <taxon>Spermatophyta</taxon>
        <taxon>Magnoliopsida</taxon>
        <taxon>Liliopsida</taxon>
        <taxon>Poales</taxon>
        <taxon>Cyperaceae</taxon>
        <taxon>Cyperoideae</taxon>
        <taxon>Rhynchosporeae</taxon>
        <taxon>Rhynchospora</taxon>
    </lineage>
</organism>
<evidence type="ECO:0000256" key="6">
    <source>
        <dbReference type="ARBA" id="ARBA00023015"/>
    </source>
</evidence>
<dbReference type="GO" id="GO:0046983">
    <property type="term" value="F:protein dimerization activity"/>
    <property type="evidence" value="ECO:0007669"/>
    <property type="project" value="InterPro"/>
</dbReference>
<evidence type="ECO:0000256" key="4">
    <source>
        <dbReference type="ARBA" id="ARBA00022771"/>
    </source>
</evidence>
<evidence type="ECO:0000256" key="2">
    <source>
        <dbReference type="ARBA" id="ARBA00011738"/>
    </source>
</evidence>
<dbReference type="PANTHER" id="PTHR46481:SF10">
    <property type="entry name" value="ZINC FINGER BED DOMAIN-CONTAINING PROTEIN 39"/>
    <property type="match status" value="1"/>
</dbReference>
<reference evidence="13" key="1">
    <citation type="submission" date="2022-08" db="EMBL/GenBank/DDBJ databases">
        <authorList>
            <person name="Marques A."/>
        </authorList>
    </citation>
    <scope>NUCLEOTIDE SEQUENCE</scope>
    <source>
        <strain evidence="13">RhyPub2mFocal</strain>
        <tissue evidence="13">Leaves</tissue>
    </source>
</reference>
<evidence type="ECO:0000256" key="11">
    <source>
        <dbReference type="SAM" id="MobiDB-lite"/>
    </source>
</evidence>
<evidence type="ECO:0000256" key="3">
    <source>
        <dbReference type="ARBA" id="ARBA00022723"/>
    </source>
</evidence>
<dbReference type="InterPro" id="IPR036236">
    <property type="entry name" value="Znf_C2H2_sf"/>
</dbReference>
<feature type="domain" description="BED-type" evidence="12">
    <location>
        <begin position="44"/>
        <end position="101"/>
    </location>
</feature>
<evidence type="ECO:0000256" key="9">
    <source>
        <dbReference type="ARBA" id="ARBA00023242"/>
    </source>
</evidence>
<gene>
    <name evidence="13" type="ORF">LUZ62_079685</name>
</gene>
<evidence type="ECO:0000259" key="12">
    <source>
        <dbReference type="PROSITE" id="PS50808"/>
    </source>
</evidence>
<dbReference type="SUPFAM" id="SSF53098">
    <property type="entry name" value="Ribonuclease H-like"/>
    <property type="match status" value="1"/>
</dbReference>
<evidence type="ECO:0000256" key="10">
    <source>
        <dbReference type="PROSITE-ProRule" id="PRU00027"/>
    </source>
</evidence>
<dbReference type="InterPro" id="IPR003656">
    <property type="entry name" value="Znf_BED"/>
</dbReference>
<dbReference type="InterPro" id="IPR012337">
    <property type="entry name" value="RNaseH-like_sf"/>
</dbReference>
<feature type="region of interest" description="Disordered" evidence="11">
    <location>
        <begin position="19"/>
        <end position="38"/>
    </location>
</feature>
<dbReference type="InterPro" id="IPR025525">
    <property type="entry name" value="hAT-like_transposase_RNase-H"/>
</dbReference>
<evidence type="ECO:0000256" key="1">
    <source>
        <dbReference type="ARBA" id="ARBA00004123"/>
    </source>
</evidence>
<keyword evidence="14" id="KW-1185">Reference proteome</keyword>
<name>A0AAV8BQ22_9POAL</name>
<dbReference type="SUPFAM" id="SSF57667">
    <property type="entry name" value="beta-beta-alpha zinc fingers"/>
    <property type="match status" value="1"/>
</dbReference>
<dbReference type="Proteomes" id="UP001140206">
    <property type="component" value="Chromosome 5"/>
</dbReference>
<keyword evidence="6" id="KW-0805">Transcription regulation</keyword>
<dbReference type="GO" id="GO:0005634">
    <property type="term" value="C:nucleus"/>
    <property type="evidence" value="ECO:0007669"/>
    <property type="project" value="UniProtKB-SubCell"/>
</dbReference>
<dbReference type="PANTHER" id="PTHR46481">
    <property type="entry name" value="ZINC FINGER BED DOMAIN-CONTAINING PROTEIN 4"/>
    <property type="match status" value="1"/>
</dbReference>
<dbReference type="AlphaFoldDB" id="A0AAV8BQ22"/>